<dbReference type="InterPro" id="IPR032432">
    <property type="entry name" value="Radical_SAM_C"/>
</dbReference>
<dbReference type="SUPFAM" id="SSF102114">
    <property type="entry name" value="Radical SAM enzymes"/>
    <property type="match status" value="1"/>
</dbReference>
<dbReference type="InterPro" id="IPR039661">
    <property type="entry name" value="ELP3"/>
</dbReference>
<dbReference type="KEGG" id="gfe:Gferi_01545"/>
<dbReference type="InterPro" id="IPR007197">
    <property type="entry name" value="rSAM"/>
</dbReference>
<dbReference type="GO" id="GO:0051539">
    <property type="term" value="F:4 iron, 4 sulfur cluster binding"/>
    <property type="evidence" value="ECO:0007669"/>
    <property type="project" value="UniProtKB-KW"/>
</dbReference>
<evidence type="ECO:0000313" key="9">
    <source>
        <dbReference type="Proteomes" id="UP000095743"/>
    </source>
</evidence>
<keyword evidence="3" id="KW-0949">S-adenosyl-L-methionine</keyword>
<dbReference type="STRING" id="1424294.Gferi_01545"/>
<dbReference type="InterPro" id="IPR023404">
    <property type="entry name" value="rSAM_horseshoe"/>
</dbReference>
<dbReference type="GO" id="GO:0046872">
    <property type="term" value="F:metal ion binding"/>
    <property type="evidence" value="ECO:0007669"/>
    <property type="project" value="UniProtKB-KW"/>
</dbReference>
<organism evidence="8 9">
    <name type="scientific">Geosporobacter ferrireducens</name>
    <dbReference type="NCBI Taxonomy" id="1424294"/>
    <lineage>
        <taxon>Bacteria</taxon>
        <taxon>Bacillati</taxon>
        <taxon>Bacillota</taxon>
        <taxon>Clostridia</taxon>
        <taxon>Peptostreptococcales</taxon>
        <taxon>Thermotaleaceae</taxon>
        <taxon>Geosporobacter</taxon>
    </lineage>
</organism>
<evidence type="ECO:0000256" key="2">
    <source>
        <dbReference type="ARBA" id="ARBA00022485"/>
    </source>
</evidence>
<dbReference type="GO" id="GO:0002926">
    <property type="term" value="P:tRNA wobble base 5-methoxycarbonylmethyl-2-thiouridinylation"/>
    <property type="evidence" value="ECO:0007669"/>
    <property type="project" value="TreeGrafter"/>
</dbReference>
<name>A0A1D8GBZ1_9FIRM</name>
<dbReference type="PANTHER" id="PTHR11135">
    <property type="entry name" value="HISTONE ACETYLTRANSFERASE-RELATED"/>
    <property type="match status" value="1"/>
</dbReference>
<dbReference type="OrthoDB" id="9815044at2"/>
<dbReference type="EMBL" id="CP017269">
    <property type="protein sequence ID" value="AOT68390.1"/>
    <property type="molecule type" value="Genomic_DNA"/>
</dbReference>
<evidence type="ECO:0000256" key="1">
    <source>
        <dbReference type="ARBA" id="ARBA00001966"/>
    </source>
</evidence>
<proteinExistence type="predicted"/>
<dbReference type="SFLD" id="SFLDS00029">
    <property type="entry name" value="Radical_SAM"/>
    <property type="match status" value="1"/>
</dbReference>
<dbReference type="GO" id="GO:0003824">
    <property type="term" value="F:catalytic activity"/>
    <property type="evidence" value="ECO:0007669"/>
    <property type="project" value="InterPro"/>
</dbReference>
<accession>A0A1D8GBZ1</accession>
<dbReference type="PROSITE" id="PS51918">
    <property type="entry name" value="RADICAL_SAM"/>
    <property type="match status" value="1"/>
</dbReference>
<dbReference type="RefSeq" id="WP_069973943.1">
    <property type="nucleotide sequence ID" value="NZ_CP017269.1"/>
</dbReference>
<dbReference type="Pfam" id="PF16199">
    <property type="entry name" value="Radical_SAM_C"/>
    <property type="match status" value="1"/>
</dbReference>
<dbReference type="InterPro" id="IPR006638">
    <property type="entry name" value="Elp3/MiaA/NifB-like_rSAM"/>
</dbReference>
<dbReference type="Gene3D" id="3.80.30.20">
    <property type="entry name" value="tm_1862 like domain"/>
    <property type="match status" value="1"/>
</dbReference>
<keyword evidence="5" id="KW-0408">Iron</keyword>
<evidence type="ECO:0000256" key="5">
    <source>
        <dbReference type="ARBA" id="ARBA00023004"/>
    </source>
</evidence>
<evidence type="ECO:0000256" key="6">
    <source>
        <dbReference type="ARBA" id="ARBA00023014"/>
    </source>
</evidence>
<dbReference type="Proteomes" id="UP000095743">
    <property type="component" value="Chromosome"/>
</dbReference>
<keyword evidence="4" id="KW-0479">Metal-binding</keyword>
<dbReference type="GO" id="GO:0005737">
    <property type="term" value="C:cytoplasm"/>
    <property type="evidence" value="ECO:0007669"/>
    <property type="project" value="TreeGrafter"/>
</dbReference>
<comment type="cofactor">
    <cofactor evidence="1">
        <name>[4Fe-4S] cluster</name>
        <dbReference type="ChEBI" id="CHEBI:49883"/>
    </cofactor>
</comment>
<keyword evidence="6" id="KW-0411">Iron-sulfur</keyword>
<dbReference type="InterPro" id="IPR058240">
    <property type="entry name" value="rSAM_sf"/>
</dbReference>
<dbReference type="AlphaFoldDB" id="A0A1D8GBZ1"/>
<evidence type="ECO:0000313" key="8">
    <source>
        <dbReference type="EMBL" id="AOT68390.1"/>
    </source>
</evidence>
<dbReference type="PANTHER" id="PTHR11135:SF0">
    <property type="entry name" value="ELONGATOR COMPLEX PROTEIN 3"/>
    <property type="match status" value="1"/>
</dbReference>
<dbReference type="CDD" id="cd01335">
    <property type="entry name" value="Radical_SAM"/>
    <property type="match status" value="1"/>
</dbReference>
<dbReference type="SFLD" id="SFLDG01086">
    <property type="entry name" value="elongater_protein-like"/>
    <property type="match status" value="1"/>
</dbReference>
<dbReference type="SMART" id="SM00729">
    <property type="entry name" value="Elp3"/>
    <property type="match status" value="1"/>
</dbReference>
<keyword evidence="9" id="KW-1185">Reference proteome</keyword>
<dbReference type="SFLD" id="SFLDG01082">
    <property type="entry name" value="B12-binding_domain_containing"/>
    <property type="match status" value="1"/>
</dbReference>
<protein>
    <recommendedName>
        <fullName evidence="7">Radical SAM core domain-containing protein</fullName>
    </recommendedName>
</protein>
<sequence length="359" mass="40871">MGKRHYIIPVFVPHRGCPHDCVFCNQKKITGYPCEITGEMVDRQILNFLDTIKPDGQKTIEIAFYGGSFTGIEQQYQEELLTVAFNWKKKGFIQEIRISTRPDYISESIIERLSSFGVTVIELGVQSMDIDVLKASCRGHLPEDVIYAATLIKSRGIQLGLQMMIGLPEDTLEKSIYTADQIIALTPDFVRIYPTLIIRDTYLEVLFQKGLYVPLTLADALLYAETLALKFLKHDIPIIRLGLQPTEDVALGKAVIAGPVHPAFRQMVETEIYRHMLEKIFRYHRIEHLDIVEIKGNDADISALAGQKRRNVIELQKNFNIKRIKIVRNNELNKGTIQITADEKVPISYSMKEYASNTV</sequence>
<feature type="domain" description="Radical SAM core" evidence="7">
    <location>
        <begin position="1"/>
        <end position="237"/>
    </location>
</feature>
<dbReference type="Pfam" id="PF04055">
    <property type="entry name" value="Radical_SAM"/>
    <property type="match status" value="1"/>
</dbReference>
<keyword evidence="2" id="KW-0004">4Fe-4S</keyword>
<evidence type="ECO:0000256" key="3">
    <source>
        <dbReference type="ARBA" id="ARBA00022691"/>
    </source>
</evidence>
<reference evidence="8 9" key="1">
    <citation type="submission" date="2016-09" db="EMBL/GenBank/DDBJ databases">
        <title>Genomic analysis reveals versatility of anaerobic energy metabolism of Geosporobacter ferrireducens IRF9 of phylum Firmicutes.</title>
        <authorList>
            <person name="Kim S.-J."/>
        </authorList>
    </citation>
    <scope>NUCLEOTIDE SEQUENCE [LARGE SCALE GENOMIC DNA]</scope>
    <source>
        <strain evidence="8 9">IRF9</strain>
    </source>
</reference>
<evidence type="ECO:0000256" key="4">
    <source>
        <dbReference type="ARBA" id="ARBA00022723"/>
    </source>
</evidence>
<evidence type="ECO:0000259" key="7">
    <source>
        <dbReference type="PROSITE" id="PS51918"/>
    </source>
</evidence>
<gene>
    <name evidence="8" type="ORF">Gferi_01545</name>
</gene>